<keyword evidence="3" id="KW-1185">Reference proteome</keyword>
<dbReference type="Proteomes" id="UP000671973">
    <property type="component" value="Segment"/>
</dbReference>
<evidence type="ECO:0000256" key="1">
    <source>
        <dbReference type="PIRSR" id="PIRSR610708-1"/>
    </source>
</evidence>
<dbReference type="GO" id="GO:0009264">
    <property type="term" value="P:deoxyribonucleotide catabolic process"/>
    <property type="evidence" value="ECO:0007669"/>
    <property type="project" value="InterPro"/>
</dbReference>
<keyword evidence="2" id="KW-0255">Endonuclease</keyword>
<keyword evidence="2" id="KW-0378">Hydrolase</keyword>
<sequence>MRRLFVDLDGVMADFDTHFRNLFNCDPPSKIGGVNDDEMWKLIHDKGDFFETIPVFEGTLSFWKKITDYADFDPIILTAASKKHYHAMAIQKRKWVRQTLSTEHLILPVWGSSSKTLFMHAPGDVLIDDYKKNCDRWNAAGGYAIHHTDFDKSFKELIEIMETPFFG</sequence>
<dbReference type="Pfam" id="PF06941">
    <property type="entry name" value="NT5C"/>
    <property type="match status" value="1"/>
</dbReference>
<dbReference type="InterPro" id="IPR036412">
    <property type="entry name" value="HAD-like_sf"/>
</dbReference>
<evidence type="ECO:0000313" key="2">
    <source>
        <dbReference type="EMBL" id="QIW87254.1"/>
    </source>
</evidence>
<dbReference type="InterPro" id="IPR010708">
    <property type="entry name" value="5'(3')-deoxyribonucleotidase"/>
</dbReference>
<dbReference type="InterPro" id="IPR023214">
    <property type="entry name" value="HAD_sf"/>
</dbReference>
<protein>
    <submittedName>
        <fullName evidence="2">DNA repair endonuclease</fullName>
    </submittedName>
</protein>
<accession>A0A858MR44</accession>
<name>A0A858MR44_9CAUD</name>
<dbReference type="SUPFAM" id="SSF56784">
    <property type="entry name" value="HAD-like"/>
    <property type="match status" value="1"/>
</dbReference>
<proteinExistence type="predicted"/>
<keyword evidence="2" id="KW-0540">Nuclease</keyword>
<gene>
    <name evidence="2" type="ORF">Ab1vBOLIVR1_gp59</name>
</gene>
<organism evidence="2 3">
    <name type="scientific">Agrobacterium phage OLIVR1</name>
    <dbReference type="NCBI Taxonomy" id="2723769"/>
    <lineage>
        <taxon>Viruses</taxon>
        <taxon>Duplodnaviria</taxon>
        <taxon>Heunggongvirae</taxon>
        <taxon>Uroviricota</taxon>
        <taxon>Caudoviricetes</taxon>
        <taxon>Schitoviridae</taxon>
        <taxon>Oliverunavirus</taxon>
        <taxon>Oliverunavirus OLIVR1</taxon>
    </lineage>
</organism>
<reference evidence="2 3" key="1">
    <citation type="submission" date="2020-03" db="EMBL/GenBank/DDBJ databases">
        <authorList>
            <person name="Holtappels D."/>
            <person name="Bomans J.P.J."/>
            <person name="Lavigne R."/>
            <person name="Wagemans J."/>
        </authorList>
    </citation>
    <scope>NUCLEOTIDE SEQUENCE [LARGE SCALE GENOMIC DNA]</scope>
    <source>
        <strain evidence="2 3">OLIVR1</strain>
    </source>
</reference>
<evidence type="ECO:0000313" key="3">
    <source>
        <dbReference type="Proteomes" id="UP000671973"/>
    </source>
</evidence>
<dbReference type="Gene3D" id="3.40.50.1000">
    <property type="entry name" value="HAD superfamily/HAD-like"/>
    <property type="match status" value="1"/>
</dbReference>
<dbReference type="EMBL" id="MT234338">
    <property type="protein sequence ID" value="QIW87254.1"/>
    <property type="molecule type" value="Genomic_DNA"/>
</dbReference>
<dbReference type="GO" id="GO:0004519">
    <property type="term" value="F:endonuclease activity"/>
    <property type="evidence" value="ECO:0007669"/>
    <property type="project" value="UniProtKB-KW"/>
</dbReference>
<feature type="active site" description="Nucleophile" evidence="1">
    <location>
        <position position="7"/>
    </location>
</feature>
<dbReference type="GO" id="GO:0008253">
    <property type="term" value="F:5'-nucleotidase activity"/>
    <property type="evidence" value="ECO:0007669"/>
    <property type="project" value="InterPro"/>
</dbReference>
<feature type="active site" description="Proton donor" evidence="1">
    <location>
        <position position="9"/>
    </location>
</feature>